<reference evidence="10 11" key="1">
    <citation type="submission" date="2019-07" db="EMBL/GenBank/DDBJ databases">
        <title>Genomic analysis of Lentibacillus sp. NKC851-2.</title>
        <authorList>
            <person name="Oh Y.J."/>
        </authorList>
    </citation>
    <scope>NUCLEOTIDE SEQUENCE [LARGE SCALE GENOMIC DNA]</scope>
    <source>
        <strain evidence="10 11">NKC851-2</strain>
    </source>
</reference>
<name>A0A549YL91_9BACI</name>
<evidence type="ECO:0000256" key="4">
    <source>
        <dbReference type="ARBA" id="ARBA00022857"/>
    </source>
</evidence>
<dbReference type="CDD" id="cd23934">
    <property type="entry name" value="AGPR_1_C"/>
    <property type="match status" value="1"/>
</dbReference>
<proteinExistence type="inferred from homology"/>
<dbReference type="EMBL" id="VJMZ01000001">
    <property type="protein sequence ID" value="TRM12643.1"/>
    <property type="molecule type" value="Genomic_DNA"/>
</dbReference>
<dbReference type="GO" id="GO:0005737">
    <property type="term" value="C:cytoplasm"/>
    <property type="evidence" value="ECO:0007669"/>
    <property type="project" value="UniProtKB-SubCell"/>
</dbReference>
<evidence type="ECO:0000256" key="1">
    <source>
        <dbReference type="ARBA" id="ARBA00004862"/>
    </source>
</evidence>
<evidence type="ECO:0000313" key="11">
    <source>
        <dbReference type="Proteomes" id="UP000319280"/>
    </source>
</evidence>
<dbReference type="PROSITE" id="PS01224">
    <property type="entry name" value="ARGC"/>
    <property type="match status" value="1"/>
</dbReference>
<dbReference type="GO" id="GO:0003942">
    <property type="term" value="F:N-acetyl-gamma-glutamyl-phosphate reductase activity"/>
    <property type="evidence" value="ECO:0007669"/>
    <property type="project" value="UniProtKB-UniRule"/>
</dbReference>
<dbReference type="RefSeq" id="WP_142791594.1">
    <property type="nucleotide sequence ID" value="NZ_VJMZ01000001.1"/>
</dbReference>
<keyword evidence="5 7" id="KW-0560">Oxidoreductase</keyword>
<comment type="pathway">
    <text evidence="1 7">Amino-acid biosynthesis; L-arginine biosynthesis; N(2)-acetyl-L-ornithine from L-glutamate: step 3/4.</text>
</comment>
<evidence type="ECO:0000256" key="3">
    <source>
        <dbReference type="ARBA" id="ARBA00022605"/>
    </source>
</evidence>
<dbReference type="SUPFAM" id="SSF51735">
    <property type="entry name" value="NAD(P)-binding Rossmann-fold domains"/>
    <property type="match status" value="1"/>
</dbReference>
<dbReference type="GO" id="GO:0070401">
    <property type="term" value="F:NADP+ binding"/>
    <property type="evidence" value="ECO:0007669"/>
    <property type="project" value="InterPro"/>
</dbReference>
<keyword evidence="4 7" id="KW-0521">NADP</keyword>
<dbReference type="InterPro" id="IPR000534">
    <property type="entry name" value="Semialdehyde_DH_NAD-bd"/>
</dbReference>
<keyword evidence="7" id="KW-0963">Cytoplasm</keyword>
<dbReference type="Pfam" id="PF01118">
    <property type="entry name" value="Semialdhyde_dh"/>
    <property type="match status" value="1"/>
</dbReference>
<keyword evidence="3 7" id="KW-0028">Amino-acid biosynthesis</keyword>
<dbReference type="SUPFAM" id="SSF55347">
    <property type="entry name" value="Glyceraldehyde-3-phosphate dehydrogenase-like, C-terminal domain"/>
    <property type="match status" value="1"/>
</dbReference>
<dbReference type="AlphaFoldDB" id="A0A549YL91"/>
<comment type="similarity">
    <text evidence="7">Belongs to the NAGSA dehydrogenase family. Type 1 subfamily.</text>
</comment>
<dbReference type="CDD" id="cd17895">
    <property type="entry name" value="AGPR_1_N"/>
    <property type="match status" value="1"/>
</dbReference>
<dbReference type="HAMAP" id="MF_00150">
    <property type="entry name" value="ArgC_type1"/>
    <property type="match status" value="1"/>
</dbReference>
<comment type="subcellular location">
    <subcellularLocation>
        <location evidence="7">Cytoplasm</location>
    </subcellularLocation>
</comment>
<dbReference type="InterPro" id="IPR023013">
    <property type="entry name" value="AGPR_AS"/>
</dbReference>
<dbReference type="PANTHER" id="PTHR32338">
    <property type="entry name" value="N-ACETYL-GAMMA-GLUTAMYL-PHOSPHATE REDUCTASE, CHLOROPLASTIC-RELATED-RELATED"/>
    <property type="match status" value="1"/>
</dbReference>
<dbReference type="NCBIfam" id="TIGR01850">
    <property type="entry name" value="argC"/>
    <property type="match status" value="1"/>
</dbReference>
<dbReference type="UniPathway" id="UPA00068">
    <property type="reaction ID" value="UER00108"/>
</dbReference>
<evidence type="ECO:0000256" key="7">
    <source>
        <dbReference type="HAMAP-Rule" id="MF_00150"/>
    </source>
</evidence>
<sequence length="348" mass="38421">MLLKACVIGANGYGGIELIRLLYSHPKVTIDVLVSHSTQGQAITAQYPQLQNIVELPLEKLDVNEILDRVDVVFFATPSGITKDIAPAFIEAGLPCIDLSGDFRLKDGDVYSEWYKNTPAQQQFLDRAVYGLAELYRGDIQQAAFIANPGCYPTAALLGIIPAIKLGVIDESRTIIIDGKTGVSGAGRKPALGTIFSEINENTKAYKVGTHQHIPEMEQVLSDINNQQVTILFNAHLVPMTRGILCSIYIPINDNLTDTNFTELYKETYRDDYFIRVRPEKTWPATKEVYGTNFCDIGVGFDQRTNTLTVVSVIDNLVKGAAGQAVQNLNLVNHWDEKLGLDTIPTYP</sequence>
<dbReference type="Proteomes" id="UP000319280">
    <property type="component" value="Unassembled WGS sequence"/>
</dbReference>
<evidence type="ECO:0000256" key="8">
    <source>
        <dbReference type="PROSITE-ProRule" id="PRU10010"/>
    </source>
</evidence>
<comment type="caution">
    <text evidence="10">The sequence shown here is derived from an EMBL/GenBank/DDBJ whole genome shotgun (WGS) entry which is preliminary data.</text>
</comment>
<evidence type="ECO:0000256" key="5">
    <source>
        <dbReference type="ARBA" id="ARBA00023002"/>
    </source>
</evidence>
<dbReference type="GO" id="GO:0006526">
    <property type="term" value="P:L-arginine biosynthetic process"/>
    <property type="evidence" value="ECO:0007669"/>
    <property type="project" value="UniProtKB-UniRule"/>
</dbReference>
<dbReference type="InterPro" id="IPR058924">
    <property type="entry name" value="AGPR_dimerisation_dom"/>
</dbReference>
<keyword evidence="11" id="KW-1185">Reference proteome</keyword>
<dbReference type="SMART" id="SM00859">
    <property type="entry name" value="Semialdhyde_dh"/>
    <property type="match status" value="1"/>
</dbReference>
<dbReference type="Gene3D" id="3.40.50.720">
    <property type="entry name" value="NAD(P)-binding Rossmann-like Domain"/>
    <property type="match status" value="1"/>
</dbReference>
<feature type="active site" evidence="7 8">
    <location>
        <position position="151"/>
    </location>
</feature>
<dbReference type="InterPro" id="IPR000706">
    <property type="entry name" value="AGPR_type-1"/>
</dbReference>
<dbReference type="Pfam" id="PF22698">
    <property type="entry name" value="Semialdhyde_dhC_1"/>
    <property type="match status" value="1"/>
</dbReference>
<evidence type="ECO:0000256" key="6">
    <source>
        <dbReference type="ARBA" id="ARBA00050557"/>
    </source>
</evidence>
<comment type="function">
    <text evidence="7">Catalyzes the NADPH-dependent reduction of N-acetyl-5-glutamyl phosphate to yield N-acetyl-L-glutamate 5-semialdehyde.</text>
</comment>
<dbReference type="PANTHER" id="PTHR32338:SF10">
    <property type="entry name" value="N-ACETYL-GAMMA-GLUTAMYL-PHOSPHATE REDUCTASE, CHLOROPLASTIC-RELATED"/>
    <property type="match status" value="1"/>
</dbReference>
<dbReference type="GO" id="GO:0051287">
    <property type="term" value="F:NAD binding"/>
    <property type="evidence" value="ECO:0007669"/>
    <property type="project" value="InterPro"/>
</dbReference>
<evidence type="ECO:0000259" key="9">
    <source>
        <dbReference type="SMART" id="SM00859"/>
    </source>
</evidence>
<keyword evidence="2 7" id="KW-0055">Arginine biosynthesis</keyword>
<protein>
    <recommendedName>
        <fullName evidence="7">N-acetyl-gamma-glutamyl-phosphate reductase</fullName>
        <shortName evidence="7">AGPR</shortName>
        <ecNumber evidence="7">1.2.1.38</ecNumber>
    </recommendedName>
    <alternativeName>
        <fullName evidence="7">N-acetyl-glutamate semialdehyde dehydrogenase</fullName>
        <shortName evidence="7">NAGSA dehydrogenase</shortName>
    </alternativeName>
</protein>
<dbReference type="Gene3D" id="3.30.360.10">
    <property type="entry name" value="Dihydrodipicolinate Reductase, domain 2"/>
    <property type="match status" value="1"/>
</dbReference>
<organism evidence="10 11">
    <name type="scientific">Lentibacillus cibarius</name>
    <dbReference type="NCBI Taxonomy" id="2583219"/>
    <lineage>
        <taxon>Bacteria</taxon>
        <taxon>Bacillati</taxon>
        <taxon>Bacillota</taxon>
        <taxon>Bacilli</taxon>
        <taxon>Bacillales</taxon>
        <taxon>Bacillaceae</taxon>
        <taxon>Lentibacillus</taxon>
    </lineage>
</organism>
<evidence type="ECO:0000256" key="2">
    <source>
        <dbReference type="ARBA" id="ARBA00022571"/>
    </source>
</evidence>
<accession>A0A549YL91</accession>
<gene>
    <name evidence="7" type="primary">argC</name>
    <name evidence="10" type="ORF">FH966_13560</name>
</gene>
<comment type="catalytic activity">
    <reaction evidence="6 7">
        <text>N-acetyl-L-glutamate 5-semialdehyde + phosphate + NADP(+) = N-acetyl-L-glutamyl 5-phosphate + NADPH + H(+)</text>
        <dbReference type="Rhea" id="RHEA:21588"/>
        <dbReference type="ChEBI" id="CHEBI:15378"/>
        <dbReference type="ChEBI" id="CHEBI:29123"/>
        <dbReference type="ChEBI" id="CHEBI:43474"/>
        <dbReference type="ChEBI" id="CHEBI:57783"/>
        <dbReference type="ChEBI" id="CHEBI:57936"/>
        <dbReference type="ChEBI" id="CHEBI:58349"/>
        <dbReference type="EC" id="1.2.1.38"/>
    </reaction>
</comment>
<feature type="domain" description="Semialdehyde dehydrogenase NAD-binding" evidence="9">
    <location>
        <begin position="4"/>
        <end position="143"/>
    </location>
</feature>
<dbReference type="InterPro" id="IPR036291">
    <property type="entry name" value="NAD(P)-bd_dom_sf"/>
</dbReference>
<dbReference type="FunFam" id="3.30.360.10:FF:000014">
    <property type="entry name" value="N-acetyl-gamma-glutamyl-phosphate reductase"/>
    <property type="match status" value="1"/>
</dbReference>
<evidence type="ECO:0000313" key="10">
    <source>
        <dbReference type="EMBL" id="TRM12643.1"/>
    </source>
</evidence>
<dbReference type="InterPro" id="IPR050085">
    <property type="entry name" value="AGPR"/>
</dbReference>
<dbReference type="EC" id="1.2.1.38" evidence="7"/>